<dbReference type="Gene3D" id="2.40.50.100">
    <property type="match status" value="1"/>
</dbReference>
<dbReference type="PANTHER" id="PTHR30469">
    <property type="entry name" value="MULTIDRUG RESISTANCE PROTEIN MDTA"/>
    <property type="match status" value="1"/>
</dbReference>
<dbReference type="AlphaFoldDB" id="A0A0T9JF57"/>
<feature type="domain" description="CzcB-like barrel-sandwich hybrid" evidence="5">
    <location>
        <begin position="87"/>
        <end position="225"/>
    </location>
</feature>
<keyword evidence="2" id="KW-0175">Coiled coil</keyword>
<dbReference type="Pfam" id="PF25973">
    <property type="entry name" value="BSH_CzcB"/>
    <property type="match status" value="1"/>
</dbReference>
<keyword evidence="4" id="KW-0812">Transmembrane</keyword>
<feature type="compositionally biased region" description="Polar residues" evidence="3">
    <location>
        <begin position="393"/>
        <end position="412"/>
    </location>
</feature>
<evidence type="ECO:0000313" key="8">
    <source>
        <dbReference type="Proteomes" id="UP000255087"/>
    </source>
</evidence>
<dbReference type="NCBIfam" id="TIGR01730">
    <property type="entry name" value="RND_mfp"/>
    <property type="match status" value="1"/>
</dbReference>
<dbReference type="PANTHER" id="PTHR30469:SF15">
    <property type="entry name" value="HLYD FAMILY OF SECRETION PROTEINS"/>
    <property type="match status" value="1"/>
</dbReference>
<proteinExistence type="inferred from homology"/>
<dbReference type="Gene3D" id="1.10.287.470">
    <property type="entry name" value="Helix hairpin bin"/>
    <property type="match status" value="1"/>
</dbReference>
<feature type="transmembrane region" description="Helical" evidence="4">
    <location>
        <begin position="21"/>
        <end position="40"/>
    </location>
</feature>
<feature type="domain" description="YknX-like C-terminal permuted SH3-like" evidence="6">
    <location>
        <begin position="332"/>
        <end position="385"/>
    </location>
</feature>
<dbReference type="Gene3D" id="2.40.30.170">
    <property type="match status" value="1"/>
</dbReference>
<protein>
    <submittedName>
        <fullName evidence="7">Multidrug efflux system subunit MdtA</fullName>
    </submittedName>
</protein>
<evidence type="ECO:0000256" key="4">
    <source>
        <dbReference type="SAM" id="Phobius"/>
    </source>
</evidence>
<accession>A0A0T9JF57</accession>
<dbReference type="InterPro" id="IPR006143">
    <property type="entry name" value="RND_pump_MFP"/>
</dbReference>
<dbReference type="Proteomes" id="UP000255087">
    <property type="component" value="Unassembled WGS sequence"/>
</dbReference>
<evidence type="ECO:0000256" key="3">
    <source>
        <dbReference type="SAM" id="MobiDB-lite"/>
    </source>
</evidence>
<dbReference type="Gene3D" id="2.40.420.20">
    <property type="match status" value="1"/>
</dbReference>
<dbReference type="EMBL" id="UHJC01000001">
    <property type="protein sequence ID" value="SUP80620.1"/>
    <property type="molecule type" value="Genomic_DNA"/>
</dbReference>
<feature type="region of interest" description="Disordered" evidence="3">
    <location>
        <begin position="385"/>
        <end position="413"/>
    </location>
</feature>
<reference evidence="7 8" key="1">
    <citation type="submission" date="2018-06" db="EMBL/GenBank/DDBJ databases">
        <authorList>
            <consortium name="Pathogen Informatics"/>
            <person name="Doyle S."/>
        </authorList>
    </citation>
    <scope>NUCLEOTIDE SEQUENCE [LARGE SCALE GENOMIC DNA]</scope>
    <source>
        <strain evidence="7 8">NCTC8580</strain>
    </source>
</reference>
<dbReference type="GO" id="GO:0015562">
    <property type="term" value="F:efflux transmembrane transporter activity"/>
    <property type="evidence" value="ECO:0007669"/>
    <property type="project" value="TreeGrafter"/>
</dbReference>
<name>A0A0T9JF57_YERPU</name>
<evidence type="ECO:0000313" key="7">
    <source>
        <dbReference type="EMBL" id="SUP80620.1"/>
    </source>
</evidence>
<feature type="coiled-coil region" evidence="2">
    <location>
        <begin position="119"/>
        <end position="146"/>
    </location>
</feature>
<evidence type="ECO:0000256" key="2">
    <source>
        <dbReference type="SAM" id="Coils"/>
    </source>
</evidence>
<keyword evidence="4" id="KW-1133">Transmembrane helix</keyword>
<dbReference type="Pfam" id="PF25989">
    <property type="entry name" value="YknX_C"/>
    <property type="match status" value="1"/>
</dbReference>
<evidence type="ECO:0000256" key="1">
    <source>
        <dbReference type="ARBA" id="ARBA00009477"/>
    </source>
</evidence>
<organism evidence="7 8">
    <name type="scientific">Yersinia pseudotuberculosis</name>
    <dbReference type="NCBI Taxonomy" id="633"/>
    <lineage>
        <taxon>Bacteria</taxon>
        <taxon>Pseudomonadati</taxon>
        <taxon>Pseudomonadota</taxon>
        <taxon>Gammaproteobacteria</taxon>
        <taxon>Enterobacterales</taxon>
        <taxon>Yersiniaceae</taxon>
        <taxon>Yersinia</taxon>
    </lineage>
</organism>
<sequence length="424" mass="46751">MCISKIFVKRALWWRWSRVGLVGMVGFVGILGLAKTGWLIPSVFSNKPNSVPAATLAQPVSTALPIRKMLQAAVTVAGVWIAREEVAISSPLDGLRVTEVLAESGDWVKQGQVLVRLEREALDSQIRQVEQRVQRARVEEEQVMAQYERMRRLKLTGAISRQEYENQQAIMLAAQTVLRQAQSEWDEQRLRQAHSEIRAPVAGTISQRLVQIGSMVSSQSTLFKLINGAQLEFLVQIPQQILPELSIGLPVQVETRGQNGMMAGTIRLIGTEVDSTTGYGEARVTLEAAPQVMARPGSVGSAWIVLAQRNVLAVDIRALRYDSGNGQDQSRAEPYVFVVDTGYARRTPVRVGLRDGGWVEILNGLETSSEVVVMGASFLQDGDNVLPKRLETSPRSSDLNNRSQTQKLQQTPHLIAALNSGLRK</sequence>
<evidence type="ECO:0000259" key="5">
    <source>
        <dbReference type="Pfam" id="PF25973"/>
    </source>
</evidence>
<evidence type="ECO:0000259" key="6">
    <source>
        <dbReference type="Pfam" id="PF25989"/>
    </source>
</evidence>
<dbReference type="SUPFAM" id="SSF111369">
    <property type="entry name" value="HlyD-like secretion proteins"/>
    <property type="match status" value="1"/>
</dbReference>
<dbReference type="InterPro" id="IPR058637">
    <property type="entry name" value="YknX-like_C"/>
</dbReference>
<dbReference type="GO" id="GO:1990281">
    <property type="term" value="C:efflux pump complex"/>
    <property type="evidence" value="ECO:0007669"/>
    <property type="project" value="TreeGrafter"/>
</dbReference>
<keyword evidence="4" id="KW-0472">Membrane</keyword>
<comment type="similarity">
    <text evidence="1">Belongs to the membrane fusion protein (MFP) (TC 8.A.1) family.</text>
</comment>
<gene>
    <name evidence="7" type="primary">czcB</name>
    <name evidence="7" type="ORF">NCTC8580_00681</name>
</gene>
<dbReference type="InterPro" id="IPR058647">
    <property type="entry name" value="BSH_CzcB-like"/>
</dbReference>